<feature type="domain" description="CID" evidence="1">
    <location>
        <begin position="1"/>
        <end position="144"/>
    </location>
</feature>
<reference evidence="2" key="1">
    <citation type="journal article" date="2022" name="New Phytol.">
        <title>Evolutionary transition to the ectomycorrhizal habit in the genomes of a hyperdiverse lineage of mushroom-forming fungi.</title>
        <authorList>
            <person name="Looney B."/>
            <person name="Miyauchi S."/>
            <person name="Morin E."/>
            <person name="Drula E."/>
            <person name="Courty P.E."/>
            <person name="Kohler A."/>
            <person name="Kuo A."/>
            <person name="LaButti K."/>
            <person name="Pangilinan J."/>
            <person name="Lipzen A."/>
            <person name="Riley R."/>
            <person name="Andreopoulos W."/>
            <person name="He G."/>
            <person name="Johnson J."/>
            <person name="Nolan M."/>
            <person name="Tritt A."/>
            <person name="Barry K.W."/>
            <person name="Grigoriev I.V."/>
            <person name="Nagy L.G."/>
            <person name="Hibbett D."/>
            <person name="Henrissat B."/>
            <person name="Matheny P.B."/>
            <person name="Labbe J."/>
            <person name="Martin F.M."/>
        </authorList>
    </citation>
    <scope>NUCLEOTIDE SEQUENCE</scope>
    <source>
        <strain evidence="2">BPL690</strain>
    </source>
</reference>
<proteinExistence type="predicted"/>
<dbReference type="SUPFAM" id="SSF48464">
    <property type="entry name" value="ENTH/VHS domain"/>
    <property type="match status" value="1"/>
</dbReference>
<dbReference type="Proteomes" id="UP001203297">
    <property type="component" value="Unassembled WGS sequence"/>
</dbReference>
<organism evidence="2 3">
    <name type="scientific">Multifurca ochricompacta</name>
    <dbReference type="NCBI Taxonomy" id="376703"/>
    <lineage>
        <taxon>Eukaryota</taxon>
        <taxon>Fungi</taxon>
        <taxon>Dikarya</taxon>
        <taxon>Basidiomycota</taxon>
        <taxon>Agaricomycotina</taxon>
        <taxon>Agaricomycetes</taxon>
        <taxon>Russulales</taxon>
        <taxon>Russulaceae</taxon>
        <taxon>Multifurca</taxon>
    </lineage>
</organism>
<evidence type="ECO:0000313" key="3">
    <source>
        <dbReference type="Proteomes" id="UP001203297"/>
    </source>
</evidence>
<comment type="caution">
    <text evidence="2">The sequence shown here is derived from an EMBL/GenBank/DDBJ whole genome shotgun (WGS) entry which is preliminary data.</text>
</comment>
<dbReference type="EMBL" id="WTXG01000004">
    <property type="protein sequence ID" value="KAI0305873.1"/>
    <property type="molecule type" value="Genomic_DNA"/>
</dbReference>
<dbReference type="InterPro" id="IPR008942">
    <property type="entry name" value="ENTH_VHS"/>
</dbReference>
<evidence type="ECO:0000313" key="2">
    <source>
        <dbReference type="EMBL" id="KAI0305873.1"/>
    </source>
</evidence>
<sequence>EFENALKDVVSTKRVSVSKMNRLSEVAKKCFENDAQMVSMLYRMHKSLQPQFKVPSLYAFDALARAARGLTTKHGVTGDTQSGNSATFLLKLEAVLEGLFQDMMGSSVPEGKEKAKKILDIWTKSATFPAAVLRRLENVLKGDDAPGAYLVSISCSLSISLCAIPTVLSLLRLWKVREIANV</sequence>
<feature type="non-terminal residue" evidence="2">
    <location>
        <position position="1"/>
    </location>
</feature>
<dbReference type="Pfam" id="PF04818">
    <property type="entry name" value="CID"/>
    <property type="match status" value="1"/>
</dbReference>
<dbReference type="PROSITE" id="PS51391">
    <property type="entry name" value="CID"/>
    <property type="match status" value="1"/>
</dbReference>
<dbReference type="InterPro" id="IPR006569">
    <property type="entry name" value="CID_dom"/>
</dbReference>
<name>A0AAD4MA66_9AGAM</name>
<dbReference type="Gene3D" id="1.25.40.90">
    <property type="match status" value="1"/>
</dbReference>
<protein>
    <recommendedName>
        <fullName evidence="1">CID domain-containing protein</fullName>
    </recommendedName>
</protein>
<keyword evidence="3" id="KW-1185">Reference proteome</keyword>
<evidence type="ECO:0000259" key="1">
    <source>
        <dbReference type="PROSITE" id="PS51391"/>
    </source>
</evidence>
<dbReference type="AlphaFoldDB" id="A0AAD4MA66"/>
<gene>
    <name evidence="2" type="ORF">B0F90DRAFT_1623813</name>
</gene>
<accession>A0AAD4MA66</accession>
<dbReference type="SMART" id="SM00582">
    <property type="entry name" value="RPR"/>
    <property type="match status" value="1"/>
</dbReference>